<keyword evidence="2" id="KW-1185">Reference proteome</keyword>
<gene>
    <name evidence="1" type="ORF">VNI00_018269</name>
</gene>
<dbReference type="Proteomes" id="UP001383192">
    <property type="component" value="Unassembled WGS sequence"/>
</dbReference>
<proteinExistence type="predicted"/>
<dbReference type="EMBL" id="JAYKXP010000221">
    <property type="protein sequence ID" value="KAK7018744.1"/>
    <property type="molecule type" value="Genomic_DNA"/>
</dbReference>
<evidence type="ECO:0000313" key="1">
    <source>
        <dbReference type="EMBL" id="KAK7018744.1"/>
    </source>
</evidence>
<dbReference type="AlphaFoldDB" id="A0AAW0AYW2"/>
<sequence length="69" mass="7770">MTATFNHNDSVYSSAFYVNTFTCLTPPPLVMDWSTREQAYSFLLRSTQRHASQRSTAAIQTQTQTPPPA</sequence>
<organism evidence="1 2">
    <name type="scientific">Paramarasmius palmivorus</name>
    <dbReference type="NCBI Taxonomy" id="297713"/>
    <lineage>
        <taxon>Eukaryota</taxon>
        <taxon>Fungi</taxon>
        <taxon>Dikarya</taxon>
        <taxon>Basidiomycota</taxon>
        <taxon>Agaricomycotina</taxon>
        <taxon>Agaricomycetes</taxon>
        <taxon>Agaricomycetidae</taxon>
        <taxon>Agaricales</taxon>
        <taxon>Marasmiineae</taxon>
        <taxon>Marasmiaceae</taxon>
        <taxon>Paramarasmius</taxon>
    </lineage>
</organism>
<reference evidence="1 2" key="1">
    <citation type="submission" date="2024-01" db="EMBL/GenBank/DDBJ databases">
        <title>A draft genome for a cacao thread blight-causing isolate of Paramarasmius palmivorus.</title>
        <authorList>
            <person name="Baruah I.K."/>
            <person name="Bukari Y."/>
            <person name="Amoako-Attah I."/>
            <person name="Meinhardt L.W."/>
            <person name="Bailey B.A."/>
            <person name="Cohen S.P."/>
        </authorList>
    </citation>
    <scope>NUCLEOTIDE SEQUENCE [LARGE SCALE GENOMIC DNA]</scope>
    <source>
        <strain evidence="1 2">GH-12</strain>
    </source>
</reference>
<protein>
    <submittedName>
        <fullName evidence="1">Uncharacterized protein</fullName>
    </submittedName>
</protein>
<evidence type="ECO:0000313" key="2">
    <source>
        <dbReference type="Proteomes" id="UP001383192"/>
    </source>
</evidence>
<name>A0AAW0AYW2_9AGAR</name>
<accession>A0AAW0AYW2</accession>
<comment type="caution">
    <text evidence="1">The sequence shown here is derived from an EMBL/GenBank/DDBJ whole genome shotgun (WGS) entry which is preliminary data.</text>
</comment>